<reference evidence="3" key="1">
    <citation type="submission" date="2020-11" db="EMBL/GenBank/DDBJ databases">
        <authorList>
            <consortium name="DOE Joint Genome Institute"/>
            <person name="Ahrendt S."/>
            <person name="Riley R."/>
            <person name="Andreopoulos W."/>
            <person name="Labutti K."/>
            <person name="Pangilinan J."/>
            <person name="Ruiz-Duenas F.J."/>
            <person name="Barrasa J.M."/>
            <person name="Sanchez-Garcia M."/>
            <person name="Camarero S."/>
            <person name="Miyauchi S."/>
            <person name="Serrano A."/>
            <person name="Linde D."/>
            <person name="Babiker R."/>
            <person name="Drula E."/>
            <person name="Ayuso-Fernandez I."/>
            <person name="Pacheco R."/>
            <person name="Padilla G."/>
            <person name="Ferreira P."/>
            <person name="Barriuso J."/>
            <person name="Kellner H."/>
            <person name="Castanera R."/>
            <person name="Alfaro M."/>
            <person name="Ramirez L."/>
            <person name="Pisabarro A.G."/>
            <person name="Kuo A."/>
            <person name="Tritt A."/>
            <person name="Lipzen A."/>
            <person name="He G."/>
            <person name="Yan M."/>
            <person name="Ng V."/>
            <person name="Cullen D."/>
            <person name="Martin F."/>
            <person name="Rosso M.-N."/>
            <person name="Henrissat B."/>
            <person name="Hibbett D."/>
            <person name="Martinez A.T."/>
            <person name="Grigoriev I.V."/>
        </authorList>
    </citation>
    <scope>NUCLEOTIDE SEQUENCE</scope>
    <source>
        <strain evidence="3">CBS 506.95</strain>
    </source>
</reference>
<dbReference type="Proteomes" id="UP000807306">
    <property type="component" value="Unassembled WGS sequence"/>
</dbReference>
<dbReference type="InterPro" id="IPR004821">
    <property type="entry name" value="Cyt_trans-like"/>
</dbReference>
<dbReference type="InterPro" id="IPR014729">
    <property type="entry name" value="Rossmann-like_a/b/a_fold"/>
</dbReference>
<dbReference type="Gene3D" id="3.40.50.620">
    <property type="entry name" value="HUPs"/>
    <property type="match status" value="1"/>
</dbReference>
<evidence type="ECO:0000313" key="4">
    <source>
        <dbReference type="Proteomes" id="UP000807306"/>
    </source>
</evidence>
<accession>A0A9P6ENP6</accession>
<dbReference type="PANTHER" id="PTHR10695">
    <property type="entry name" value="DEPHOSPHO-COA KINASE-RELATED"/>
    <property type="match status" value="1"/>
</dbReference>
<proteinExistence type="predicted"/>
<gene>
    <name evidence="3" type="ORF">CPB83DRAFT_847418</name>
</gene>
<feature type="region of interest" description="Disordered" evidence="1">
    <location>
        <begin position="65"/>
        <end position="84"/>
    </location>
</feature>
<evidence type="ECO:0000256" key="1">
    <source>
        <dbReference type="SAM" id="MobiDB-lite"/>
    </source>
</evidence>
<name>A0A9P6ENP6_9AGAR</name>
<dbReference type="SUPFAM" id="SSF52374">
    <property type="entry name" value="Nucleotidylyl transferase"/>
    <property type="match status" value="1"/>
</dbReference>
<dbReference type="AlphaFoldDB" id="A0A9P6ENP6"/>
<dbReference type="GO" id="GO:0004140">
    <property type="term" value="F:dephospho-CoA kinase activity"/>
    <property type="evidence" value="ECO:0007669"/>
    <property type="project" value="TreeGrafter"/>
</dbReference>
<feature type="domain" description="Cytidyltransferase-like" evidence="2">
    <location>
        <begin position="89"/>
        <end position="237"/>
    </location>
</feature>
<dbReference type="PANTHER" id="PTHR10695:SF46">
    <property type="entry name" value="BIFUNCTIONAL COENZYME A SYNTHASE-RELATED"/>
    <property type="match status" value="1"/>
</dbReference>
<dbReference type="EMBL" id="MU157832">
    <property type="protein sequence ID" value="KAF9532210.1"/>
    <property type="molecule type" value="Genomic_DNA"/>
</dbReference>
<sequence length="273" mass="29625">MDNILLEVNVLLKGLNEDLEPNLGDGIDVCYRISGDAIAVPLPGSISSLPQSYIPVSGPYDLAPTTITPSSSPSPSSSNMPPSFPNTALGGTFDHLHAGHKILLSMAAWITHSKLIVGLTSDVLLVSKSYASVLESFSTRSARVSSFVEFFKPGLTIDIQAINDVYGPTGWDPDIQALVVSKETLNGGEKIRARRKEKNLPALKTFLIDVVSATSASLEHEDVEWLKENKLSSTEVRRWIVAKEKGKQGAEEVEKERSEVGKELIEVLKNEVT</sequence>
<dbReference type="Pfam" id="PF01467">
    <property type="entry name" value="CTP_transf_like"/>
    <property type="match status" value="1"/>
</dbReference>
<dbReference type="GO" id="GO:0015937">
    <property type="term" value="P:coenzyme A biosynthetic process"/>
    <property type="evidence" value="ECO:0007669"/>
    <property type="project" value="TreeGrafter"/>
</dbReference>
<keyword evidence="4" id="KW-1185">Reference proteome</keyword>
<dbReference type="OrthoDB" id="330671at2759"/>
<comment type="caution">
    <text evidence="3">The sequence shown here is derived from an EMBL/GenBank/DDBJ whole genome shotgun (WGS) entry which is preliminary data.</text>
</comment>
<evidence type="ECO:0000259" key="2">
    <source>
        <dbReference type="Pfam" id="PF01467"/>
    </source>
</evidence>
<protein>
    <recommendedName>
        <fullName evidence="2">Cytidyltransferase-like domain-containing protein</fullName>
    </recommendedName>
</protein>
<evidence type="ECO:0000313" key="3">
    <source>
        <dbReference type="EMBL" id="KAF9532210.1"/>
    </source>
</evidence>
<organism evidence="3 4">
    <name type="scientific">Crepidotus variabilis</name>
    <dbReference type="NCBI Taxonomy" id="179855"/>
    <lineage>
        <taxon>Eukaryota</taxon>
        <taxon>Fungi</taxon>
        <taxon>Dikarya</taxon>
        <taxon>Basidiomycota</taxon>
        <taxon>Agaricomycotina</taxon>
        <taxon>Agaricomycetes</taxon>
        <taxon>Agaricomycetidae</taxon>
        <taxon>Agaricales</taxon>
        <taxon>Agaricineae</taxon>
        <taxon>Crepidotaceae</taxon>
        <taxon>Crepidotus</taxon>
    </lineage>
</organism>